<sequence length="447" mass="49651">MNGYIYRRISGRGIHVGLPDFGVGCRLEGHEERPVSDIEAPPWDLGNAINLQGSLGALLPVNQTPTDLLMEKIPVELWMYICSLACTDGGRTGRSLSLVCRSLHEYSKPFKYQCIALKTPRQIRRLADTLENPFYKCGSVQSLYIHCPDLSLDYNDEDDSDYIYVSPGVARSVGSAHSTGGESEDLMDTDSAGDEFEDRPLSHEEEEELVQELADIRMQPADSDDGISSAHVNAQSSDSGRPSLLDQSTKKKDDEALDDLFHLLGIVAPTLVTFSVHWTSLEPFLIEETIPPLPKLQELCLFRSFTGDDEADPETDDPAPTLFPSLQRLHFAGYVETRPTTYGKMLADLAPALTELRCNIYEFELKESDAYRLSTSVQRVVLEISKLSSGIEEMQRSKGVYSSLLFGPNASSRSVEFCCLDYPYDAAEWESQWLSRVAGGMGCWSSV</sequence>
<comment type="caution">
    <text evidence="2">The sequence shown here is derived from an EMBL/GenBank/DDBJ whole genome shotgun (WGS) entry which is preliminary data.</text>
</comment>
<keyword evidence="3" id="KW-1185">Reference proteome</keyword>
<evidence type="ECO:0000256" key="1">
    <source>
        <dbReference type="SAM" id="MobiDB-lite"/>
    </source>
</evidence>
<dbReference type="Proteomes" id="UP000541558">
    <property type="component" value="Unassembled WGS sequence"/>
</dbReference>
<feature type="region of interest" description="Disordered" evidence="1">
    <location>
        <begin position="221"/>
        <end position="250"/>
    </location>
</feature>
<dbReference type="OrthoDB" id="3256367at2759"/>
<feature type="region of interest" description="Disordered" evidence="1">
    <location>
        <begin position="174"/>
        <end position="206"/>
    </location>
</feature>
<name>A0A8H5CI71_9AGAR</name>
<accession>A0A8H5CI71</accession>
<protein>
    <submittedName>
        <fullName evidence="2">Uncharacterized protein</fullName>
    </submittedName>
</protein>
<evidence type="ECO:0000313" key="2">
    <source>
        <dbReference type="EMBL" id="KAF5341032.1"/>
    </source>
</evidence>
<dbReference type="EMBL" id="JAACJK010000002">
    <property type="protein sequence ID" value="KAF5341032.1"/>
    <property type="molecule type" value="Genomic_DNA"/>
</dbReference>
<evidence type="ECO:0000313" key="3">
    <source>
        <dbReference type="Proteomes" id="UP000541558"/>
    </source>
</evidence>
<proteinExistence type="predicted"/>
<feature type="compositionally biased region" description="Polar residues" evidence="1">
    <location>
        <begin position="230"/>
        <end position="240"/>
    </location>
</feature>
<dbReference type="AlphaFoldDB" id="A0A8H5CI71"/>
<gene>
    <name evidence="2" type="ORF">D9611_005912</name>
</gene>
<feature type="compositionally biased region" description="Acidic residues" evidence="1">
    <location>
        <begin position="182"/>
        <end position="197"/>
    </location>
</feature>
<reference evidence="2 3" key="1">
    <citation type="journal article" date="2020" name="ISME J.">
        <title>Uncovering the hidden diversity of litter-decomposition mechanisms in mushroom-forming fungi.</title>
        <authorList>
            <person name="Floudas D."/>
            <person name="Bentzer J."/>
            <person name="Ahren D."/>
            <person name="Johansson T."/>
            <person name="Persson P."/>
            <person name="Tunlid A."/>
        </authorList>
    </citation>
    <scope>NUCLEOTIDE SEQUENCE [LARGE SCALE GENOMIC DNA]</scope>
    <source>
        <strain evidence="2 3">CBS 175.51</strain>
    </source>
</reference>
<organism evidence="2 3">
    <name type="scientific">Ephemerocybe angulata</name>
    <dbReference type="NCBI Taxonomy" id="980116"/>
    <lineage>
        <taxon>Eukaryota</taxon>
        <taxon>Fungi</taxon>
        <taxon>Dikarya</taxon>
        <taxon>Basidiomycota</taxon>
        <taxon>Agaricomycotina</taxon>
        <taxon>Agaricomycetes</taxon>
        <taxon>Agaricomycetidae</taxon>
        <taxon>Agaricales</taxon>
        <taxon>Agaricineae</taxon>
        <taxon>Psathyrellaceae</taxon>
        <taxon>Ephemerocybe</taxon>
    </lineage>
</organism>